<dbReference type="EMBL" id="KK207937">
    <property type="protein sequence ID" value="EZF47951.1"/>
    <property type="molecule type" value="Genomic_DNA"/>
</dbReference>
<organism evidence="2">
    <name type="scientific">Trichophyton rubrum CBS 288.86</name>
    <dbReference type="NCBI Taxonomy" id="1215330"/>
    <lineage>
        <taxon>Eukaryota</taxon>
        <taxon>Fungi</taxon>
        <taxon>Dikarya</taxon>
        <taxon>Ascomycota</taxon>
        <taxon>Pezizomycotina</taxon>
        <taxon>Eurotiomycetes</taxon>
        <taxon>Eurotiomycetidae</taxon>
        <taxon>Onygenales</taxon>
        <taxon>Arthrodermataceae</taxon>
        <taxon>Trichophyton</taxon>
    </lineage>
</organism>
<accession>A0A022VPL8</accession>
<proteinExistence type="predicted"/>
<sequence>MAKVHIRPVTQLARLFLSQAFILPGTCTNNYTYRRKKPTKNNNNNNNNKHIKLLKIRNFNKYLQKSGGAFPHNKRPTDWLVDRDAWLKLLNTSFPES</sequence>
<protein>
    <submittedName>
        <fullName evidence="2">Uncharacterized protein</fullName>
    </submittedName>
</protein>
<reference evidence="2" key="1">
    <citation type="submission" date="2014-02" db="EMBL/GenBank/DDBJ databases">
        <title>The Genome Sequence of Trichophyton rubrum (morphotype fischeri) CBS 288.86.</title>
        <authorList>
            <consortium name="The Broad Institute Genomics Platform"/>
            <person name="Cuomo C.A."/>
            <person name="White T.C."/>
            <person name="Graser Y."/>
            <person name="Martinez-Rossi N."/>
            <person name="Heitman J."/>
            <person name="Young S.K."/>
            <person name="Zeng Q."/>
            <person name="Gargeya S."/>
            <person name="Abouelleil A."/>
            <person name="Alvarado L."/>
            <person name="Chapman S.B."/>
            <person name="Gainer-Dewar J."/>
            <person name="Goldberg J."/>
            <person name="Griggs A."/>
            <person name="Gujja S."/>
            <person name="Hansen M."/>
            <person name="Howarth C."/>
            <person name="Imamovic A."/>
            <person name="Larimer J."/>
            <person name="Martinez D."/>
            <person name="Murphy C."/>
            <person name="Pearson M.D."/>
            <person name="Persinoti G."/>
            <person name="Poon T."/>
            <person name="Priest M."/>
            <person name="Roberts A.D."/>
            <person name="Saif S."/>
            <person name="Shea T.D."/>
            <person name="Sykes S.N."/>
            <person name="Wortman J."/>
            <person name="Nusbaum C."/>
            <person name="Birren B."/>
        </authorList>
    </citation>
    <scope>NUCLEOTIDE SEQUENCE [LARGE SCALE GENOMIC DNA]</scope>
    <source>
        <strain evidence="2">CBS 288.86</strain>
    </source>
</reference>
<keyword evidence="1" id="KW-0732">Signal</keyword>
<name>A0A022VPL8_TRIRU</name>
<dbReference type="Proteomes" id="UP000023758">
    <property type="component" value="Unassembled WGS sequence"/>
</dbReference>
<feature type="signal peptide" evidence="1">
    <location>
        <begin position="1"/>
        <end position="27"/>
    </location>
</feature>
<evidence type="ECO:0000313" key="2">
    <source>
        <dbReference type="EMBL" id="EZF47951.1"/>
    </source>
</evidence>
<feature type="chain" id="PRO_5001507837" evidence="1">
    <location>
        <begin position="28"/>
        <end position="97"/>
    </location>
</feature>
<evidence type="ECO:0000256" key="1">
    <source>
        <dbReference type="SAM" id="SignalP"/>
    </source>
</evidence>
<dbReference type="AlphaFoldDB" id="A0A022VPL8"/>
<gene>
    <name evidence="2" type="ORF">H103_08301</name>
</gene>
<dbReference type="HOGENOM" id="CLU_2348192_0_0_1"/>